<name>A0ABY1YL18_9RHOB</name>
<dbReference type="InterPro" id="IPR036291">
    <property type="entry name" value="NAD(P)-bd_dom_sf"/>
</dbReference>
<dbReference type="SUPFAM" id="SSF51735">
    <property type="entry name" value="NAD(P)-binding Rossmann-fold domains"/>
    <property type="match status" value="1"/>
</dbReference>
<dbReference type="Pfam" id="PF22725">
    <property type="entry name" value="GFO_IDH_MocA_C3"/>
    <property type="match status" value="1"/>
</dbReference>
<dbReference type="Proteomes" id="UP000292859">
    <property type="component" value="Unassembled WGS sequence"/>
</dbReference>
<organism evidence="3 4">
    <name type="scientific">Paracoccus sediminis</name>
    <dbReference type="NCBI Taxonomy" id="1214787"/>
    <lineage>
        <taxon>Bacteria</taxon>
        <taxon>Pseudomonadati</taxon>
        <taxon>Pseudomonadota</taxon>
        <taxon>Alphaproteobacteria</taxon>
        <taxon>Rhodobacterales</taxon>
        <taxon>Paracoccaceae</taxon>
        <taxon>Paracoccus</taxon>
    </lineage>
</organism>
<feature type="domain" description="GFO/IDH/MocA-like oxidoreductase" evidence="2">
    <location>
        <begin position="149"/>
        <end position="284"/>
    </location>
</feature>
<dbReference type="InterPro" id="IPR055170">
    <property type="entry name" value="GFO_IDH_MocA-like_dom"/>
</dbReference>
<evidence type="ECO:0000313" key="4">
    <source>
        <dbReference type="Proteomes" id="UP000292859"/>
    </source>
</evidence>
<evidence type="ECO:0000259" key="2">
    <source>
        <dbReference type="Pfam" id="PF22725"/>
    </source>
</evidence>
<sequence length="363" mass="38664">MRNPRISIRPAPCRHADLRGIGVTRIAVMGAGLIGKRHAMHVAASPDADLACVIDPSPVGQAVAAELGAPWMRSLDDALAAGRPDGVIVATPNPLHMRNGLDCIAAGIPALIEKPLCDNVADAERLVAAADVAGVALLTGHHRRHNLLMQQAKRIIDDGAIGTPIVANAMFWLFKPDDYFDVAWRREKGAGPVYLNLIHDVDNLRYLLGDVTAVTARESNAVRGNAVEDMSVILLEFASGLLATASVCDATVASWSWEMTSGENPAYPQTDQDCYLIGGTHGSLALPSLTIRTARGERGWHSPFDIRKVDVPGDDPLARQVGQFARVIQGAEAPLVSGREGLETLRVIDAVKQSAATGVRITL</sequence>
<dbReference type="Pfam" id="PF01408">
    <property type="entry name" value="GFO_IDH_MocA"/>
    <property type="match status" value="1"/>
</dbReference>
<accession>A0ABY1YL18</accession>
<dbReference type="InterPro" id="IPR000683">
    <property type="entry name" value="Gfo/Idh/MocA-like_OxRdtase_N"/>
</dbReference>
<dbReference type="PANTHER" id="PTHR43377:SF8">
    <property type="entry name" value="BLR3664 PROTEIN"/>
    <property type="match status" value="1"/>
</dbReference>
<reference evidence="3 4" key="1">
    <citation type="submission" date="2019-02" db="EMBL/GenBank/DDBJ databases">
        <authorList>
            <person name="Zhang G."/>
        </authorList>
    </citation>
    <scope>NUCLEOTIDE SEQUENCE [LARGE SCALE GENOMIC DNA]</scope>
    <source>
        <strain evidence="3 4">CMB17</strain>
    </source>
</reference>
<evidence type="ECO:0000259" key="1">
    <source>
        <dbReference type="Pfam" id="PF01408"/>
    </source>
</evidence>
<feature type="domain" description="Gfo/Idh/MocA-like oxidoreductase N-terminal" evidence="1">
    <location>
        <begin position="25"/>
        <end position="141"/>
    </location>
</feature>
<protein>
    <submittedName>
        <fullName evidence="3">Gfo/Idh/MocA family oxidoreductase</fullName>
    </submittedName>
</protein>
<dbReference type="Gene3D" id="3.40.50.720">
    <property type="entry name" value="NAD(P)-binding Rossmann-like Domain"/>
    <property type="match status" value="1"/>
</dbReference>
<dbReference type="EMBL" id="SIRL01000004">
    <property type="protein sequence ID" value="TBN50921.1"/>
    <property type="molecule type" value="Genomic_DNA"/>
</dbReference>
<keyword evidence="4" id="KW-1185">Reference proteome</keyword>
<dbReference type="Gene3D" id="3.30.360.10">
    <property type="entry name" value="Dihydrodipicolinate Reductase, domain 2"/>
    <property type="match status" value="1"/>
</dbReference>
<dbReference type="InterPro" id="IPR051450">
    <property type="entry name" value="Gfo/Idh/MocA_Oxidoreductases"/>
</dbReference>
<dbReference type="PANTHER" id="PTHR43377">
    <property type="entry name" value="BILIVERDIN REDUCTASE A"/>
    <property type="match status" value="1"/>
</dbReference>
<evidence type="ECO:0000313" key="3">
    <source>
        <dbReference type="EMBL" id="TBN50921.1"/>
    </source>
</evidence>
<proteinExistence type="predicted"/>
<dbReference type="SUPFAM" id="SSF55347">
    <property type="entry name" value="Glyceraldehyde-3-phosphate dehydrogenase-like, C-terminal domain"/>
    <property type="match status" value="1"/>
</dbReference>
<gene>
    <name evidence="3" type="ORF">EYF88_08395</name>
</gene>
<comment type="caution">
    <text evidence="3">The sequence shown here is derived from an EMBL/GenBank/DDBJ whole genome shotgun (WGS) entry which is preliminary data.</text>
</comment>